<feature type="compositionally biased region" description="Basic and acidic residues" evidence="1">
    <location>
        <begin position="20"/>
        <end position="29"/>
    </location>
</feature>
<dbReference type="Proteomes" id="UP000384354">
    <property type="component" value="Unassembled WGS sequence"/>
</dbReference>
<dbReference type="RefSeq" id="WP_150562586.1">
    <property type="nucleotide sequence ID" value="NZ_CABPSL010000002.1"/>
</dbReference>
<dbReference type="AlphaFoldDB" id="A0A5E4SX27"/>
<feature type="compositionally biased region" description="Pro residues" evidence="1">
    <location>
        <begin position="1"/>
        <end position="11"/>
    </location>
</feature>
<dbReference type="EMBL" id="CABPSL010000002">
    <property type="protein sequence ID" value="VVD78998.1"/>
    <property type="molecule type" value="Genomic_DNA"/>
</dbReference>
<reference evidence="2 3" key="1">
    <citation type="submission" date="2019-08" db="EMBL/GenBank/DDBJ databases">
        <authorList>
            <person name="Peeters C."/>
        </authorList>
    </citation>
    <scope>NUCLEOTIDE SEQUENCE [LARGE SCALE GENOMIC DNA]</scope>
    <source>
        <strain evidence="2 3">LMG 31106</strain>
    </source>
</reference>
<evidence type="ECO:0000313" key="3">
    <source>
        <dbReference type="Proteomes" id="UP000384354"/>
    </source>
</evidence>
<evidence type="ECO:0000256" key="1">
    <source>
        <dbReference type="SAM" id="MobiDB-lite"/>
    </source>
</evidence>
<proteinExistence type="predicted"/>
<accession>A0A5E4SX27</accession>
<name>A0A5E4SX27_9BURK</name>
<organism evidence="2 3">
    <name type="scientific">Pandoraea cepalis</name>
    <dbReference type="NCBI Taxonomy" id="2508294"/>
    <lineage>
        <taxon>Bacteria</taxon>
        <taxon>Pseudomonadati</taxon>
        <taxon>Pseudomonadota</taxon>
        <taxon>Betaproteobacteria</taxon>
        <taxon>Burkholderiales</taxon>
        <taxon>Burkholderiaceae</taxon>
        <taxon>Pandoraea</taxon>
    </lineage>
</organism>
<sequence>MAKPPFPPPSALPSLSPLRPDARLARSHGDATSPGERVALSRAPSHPAGMDGATSGTRAFPLALARGQAFHAYASRGTVFHVQLGQVAVSLAPRWLSGGVWREAIALSAGQVYVVETSGWLALSSDVGAQLALREEANPTRRLAESRGAIVRQWQRILERFGR</sequence>
<gene>
    <name evidence="2" type="ORF">PCE31106_01002</name>
</gene>
<dbReference type="OrthoDB" id="8968977at2"/>
<protein>
    <submittedName>
        <fullName evidence="2">Uncharacterized protein</fullName>
    </submittedName>
</protein>
<feature type="region of interest" description="Disordered" evidence="1">
    <location>
        <begin position="1"/>
        <end position="54"/>
    </location>
</feature>
<evidence type="ECO:0000313" key="2">
    <source>
        <dbReference type="EMBL" id="VVD78998.1"/>
    </source>
</evidence>